<name>A0ABD0VAM9_DENTH</name>
<dbReference type="Pfam" id="PF12146">
    <property type="entry name" value="Hydrolase_4"/>
    <property type="match status" value="1"/>
</dbReference>
<accession>A0ABD0VAM9</accession>
<dbReference type="PANTHER" id="PTHR11614">
    <property type="entry name" value="PHOSPHOLIPASE-RELATED"/>
    <property type="match status" value="1"/>
</dbReference>
<dbReference type="PRINTS" id="PR00111">
    <property type="entry name" value="ABHYDROLASE"/>
</dbReference>
<dbReference type="FunFam" id="3.40.50.1820:FF:000036">
    <property type="entry name" value="Alpha/beta-Hydrolases superfamily protein"/>
    <property type="match status" value="1"/>
</dbReference>
<proteinExistence type="predicted"/>
<dbReference type="InterPro" id="IPR051044">
    <property type="entry name" value="MAG_DAG_Lipase"/>
</dbReference>
<comment type="caution">
    <text evidence="3">The sequence shown here is derived from an EMBL/GenBank/DDBJ whole genome shotgun (WGS) entry which is preliminary data.</text>
</comment>
<dbReference type="Gene3D" id="3.40.50.1820">
    <property type="entry name" value="alpha/beta hydrolase"/>
    <property type="match status" value="1"/>
</dbReference>
<evidence type="ECO:0000256" key="1">
    <source>
        <dbReference type="SAM" id="MobiDB-lite"/>
    </source>
</evidence>
<gene>
    <name evidence="3" type="ORF">M5K25_011700</name>
</gene>
<evidence type="ECO:0000313" key="4">
    <source>
        <dbReference type="Proteomes" id="UP001552299"/>
    </source>
</evidence>
<dbReference type="EMBL" id="JANQDX010000009">
    <property type="protein sequence ID" value="KAL0919597.1"/>
    <property type="molecule type" value="Genomic_DNA"/>
</dbReference>
<feature type="domain" description="Serine aminopeptidase S33" evidence="2">
    <location>
        <begin position="38"/>
        <end position="276"/>
    </location>
</feature>
<evidence type="ECO:0000313" key="3">
    <source>
        <dbReference type="EMBL" id="KAL0919597.1"/>
    </source>
</evidence>
<feature type="region of interest" description="Disordered" evidence="1">
    <location>
        <begin position="305"/>
        <end position="344"/>
    </location>
</feature>
<keyword evidence="4" id="KW-1185">Reference proteome</keyword>
<reference evidence="3 4" key="1">
    <citation type="journal article" date="2024" name="Plant Biotechnol. J.">
        <title>Dendrobium thyrsiflorum genome and its molecular insights into genes involved in important horticultural traits.</title>
        <authorList>
            <person name="Chen B."/>
            <person name="Wang J.Y."/>
            <person name="Zheng P.J."/>
            <person name="Li K.L."/>
            <person name="Liang Y.M."/>
            <person name="Chen X.F."/>
            <person name="Zhang C."/>
            <person name="Zhao X."/>
            <person name="He X."/>
            <person name="Zhang G.Q."/>
            <person name="Liu Z.J."/>
            <person name="Xu Q."/>
        </authorList>
    </citation>
    <scope>NUCLEOTIDE SEQUENCE [LARGE SCALE GENOMIC DNA]</scope>
    <source>
        <strain evidence="3">GZMU011</strain>
    </source>
</reference>
<dbReference type="InterPro" id="IPR022742">
    <property type="entry name" value="Hydrolase_4"/>
</dbReference>
<organism evidence="3 4">
    <name type="scientific">Dendrobium thyrsiflorum</name>
    <name type="common">Pinecone-like raceme dendrobium</name>
    <name type="synonym">Orchid</name>
    <dbReference type="NCBI Taxonomy" id="117978"/>
    <lineage>
        <taxon>Eukaryota</taxon>
        <taxon>Viridiplantae</taxon>
        <taxon>Streptophyta</taxon>
        <taxon>Embryophyta</taxon>
        <taxon>Tracheophyta</taxon>
        <taxon>Spermatophyta</taxon>
        <taxon>Magnoliopsida</taxon>
        <taxon>Liliopsida</taxon>
        <taxon>Asparagales</taxon>
        <taxon>Orchidaceae</taxon>
        <taxon>Epidendroideae</taxon>
        <taxon>Malaxideae</taxon>
        <taxon>Dendrobiinae</taxon>
        <taxon>Dendrobium</taxon>
    </lineage>
</organism>
<protein>
    <recommendedName>
        <fullName evidence="2">Serine aminopeptidase S33 domain-containing protein</fullName>
    </recommendedName>
</protein>
<dbReference type="Proteomes" id="UP001552299">
    <property type="component" value="Unassembled WGS sequence"/>
</dbReference>
<dbReference type="AlphaFoldDB" id="A0ABD0VAM9"/>
<dbReference type="InterPro" id="IPR000073">
    <property type="entry name" value="AB_hydrolase_1"/>
</dbReference>
<evidence type="ECO:0000259" key="2">
    <source>
        <dbReference type="Pfam" id="PF12146"/>
    </source>
</evidence>
<sequence length="344" mass="38691">MSNLQAGGIGSARYEEEFTTGSQGVRLFTCRWLPEKRDPKSLVFLCHGYGMECSISMRVTGTRLAKAGFAVYGIDYRGHGKSTGLQGYIPSFDELVNDCSNYFTSVCEMIVNRNKMRFLLGESMGGAVALMLHRKKPSFWHGAVLVAPMCKIAEEMKPHPLVIKTLTKLSSFIPKWKIVPSKDITESAFKNPDWRDEIRSNPYCYKGKPRLQTAKELLMISIDIEKNLHQVSLPFLVIHGGDDTVTDPTVSQALYDTAVSKDKTFKLYPGMWHALTSAESQQNLHLVFSDILAWLDERSMKISSVSEMENKPGHDKQRVKFPKSVRTGAPMTKTQQIQGPKMRS</sequence>
<feature type="compositionally biased region" description="Basic and acidic residues" evidence="1">
    <location>
        <begin position="308"/>
        <end position="318"/>
    </location>
</feature>
<dbReference type="InterPro" id="IPR029058">
    <property type="entry name" value="AB_hydrolase_fold"/>
</dbReference>
<dbReference type="SUPFAM" id="SSF53474">
    <property type="entry name" value="alpha/beta-Hydrolases"/>
    <property type="match status" value="1"/>
</dbReference>